<dbReference type="Proteomes" id="UP001185863">
    <property type="component" value="Unassembled WGS sequence"/>
</dbReference>
<dbReference type="SUPFAM" id="SSF53474">
    <property type="entry name" value="alpha/beta-Hydrolases"/>
    <property type="match status" value="1"/>
</dbReference>
<reference evidence="1" key="1">
    <citation type="submission" date="2023-10" db="EMBL/GenBank/DDBJ databases">
        <title>Development of a sustainable strategy for remediation of hydrocarbon-contaminated territories based on the waste exchange concept.</title>
        <authorList>
            <person name="Krivoruchko A."/>
        </authorList>
    </citation>
    <scope>NUCLEOTIDE SEQUENCE</scope>
    <source>
        <strain evidence="1">IEGM 68</strain>
    </source>
</reference>
<evidence type="ECO:0000313" key="1">
    <source>
        <dbReference type="EMBL" id="MDV7264669.1"/>
    </source>
</evidence>
<dbReference type="RefSeq" id="WP_317744326.1">
    <property type="nucleotide sequence ID" value="NZ_JAWLUP010000014.1"/>
</dbReference>
<proteinExistence type="predicted"/>
<dbReference type="GO" id="GO:0016787">
    <property type="term" value="F:hydrolase activity"/>
    <property type="evidence" value="ECO:0007669"/>
    <property type="project" value="UniProtKB-KW"/>
</dbReference>
<protein>
    <submittedName>
        <fullName evidence="1">Alpha/beta hydrolase</fullName>
    </submittedName>
</protein>
<dbReference type="Gene3D" id="3.40.50.1820">
    <property type="entry name" value="alpha/beta hydrolase"/>
    <property type="match status" value="1"/>
</dbReference>
<dbReference type="InterPro" id="IPR029058">
    <property type="entry name" value="AB_hydrolase_fold"/>
</dbReference>
<organism evidence="1 2">
    <name type="scientific">Rhodococcus oxybenzonivorans</name>
    <dbReference type="NCBI Taxonomy" id="1990687"/>
    <lineage>
        <taxon>Bacteria</taxon>
        <taxon>Bacillati</taxon>
        <taxon>Actinomycetota</taxon>
        <taxon>Actinomycetes</taxon>
        <taxon>Mycobacteriales</taxon>
        <taxon>Nocardiaceae</taxon>
        <taxon>Rhodococcus</taxon>
    </lineage>
</organism>
<comment type="caution">
    <text evidence="1">The sequence shown here is derived from an EMBL/GenBank/DDBJ whole genome shotgun (WGS) entry which is preliminary data.</text>
</comment>
<dbReference type="AlphaFoldDB" id="A0AAE5A6P1"/>
<evidence type="ECO:0000313" key="2">
    <source>
        <dbReference type="Proteomes" id="UP001185863"/>
    </source>
</evidence>
<sequence length="264" mass="28938">MPAEEPVVDSAALDGAPGRALLWTDYARSLADFGALMLTWPILSRAPRGDGHPVLVLPGLVASDASTIVLRVVLRRLGYTPYGWNLGTNLGPTHKIVDGTPARLDQIAARHKQPVTLIGWSLGGIFARQLSRSAPDSVRQVITLGSPFKLASDRHSHARFIYNLWRKRHVTELLAPLEAGLGPLPVPATSIYSRRDGIVSWRACLDDDSPHAENIEVTASHLGLGHHPAVLYAIADRLGQAHGQWQPFHPPRWLRCAYPDARRD</sequence>
<keyword evidence="1" id="KW-0378">Hydrolase</keyword>
<name>A0AAE5A6P1_9NOCA</name>
<gene>
    <name evidence="1" type="ORF">R4315_08935</name>
</gene>
<dbReference type="EMBL" id="JAWLUP010000014">
    <property type="protein sequence ID" value="MDV7264669.1"/>
    <property type="molecule type" value="Genomic_DNA"/>
</dbReference>
<accession>A0AAE5A6P1</accession>